<protein>
    <recommendedName>
        <fullName evidence="2">Rho termination factor-like N-terminal domain-containing protein</fullName>
    </recommendedName>
</protein>
<sequence length="111" mass="11491">MKTFDLEITSAVVIDGKIRAAGSRVTANRRLAVNLLQRGKAQVASGEGPLRMSGPIASDSSATEGDDLPLADHTVAELVELAAEYGIEGAGRMKKAELVAAIEAAEEGAQD</sequence>
<dbReference type="RefSeq" id="WP_097373245.1">
    <property type="nucleotide sequence ID" value="NZ_CP021404.1"/>
</dbReference>
<dbReference type="GO" id="GO:0006353">
    <property type="term" value="P:DNA-templated transcription termination"/>
    <property type="evidence" value="ECO:0007669"/>
    <property type="project" value="InterPro"/>
</dbReference>
<dbReference type="KEGG" id="cmag:CBW24_07950"/>
<dbReference type="Pfam" id="PF07498">
    <property type="entry name" value="Rho_N"/>
    <property type="match status" value="1"/>
</dbReference>
<evidence type="ECO:0000256" key="1">
    <source>
        <dbReference type="SAM" id="MobiDB-lite"/>
    </source>
</evidence>
<dbReference type="OrthoDB" id="9966338at2"/>
<feature type="region of interest" description="Disordered" evidence="1">
    <location>
        <begin position="40"/>
        <end position="68"/>
    </location>
</feature>
<dbReference type="InterPro" id="IPR011112">
    <property type="entry name" value="Rho-like_N"/>
</dbReference>
<dbReference type="InterPro" id="IPR036269">
    <property type="entry name" value="Rho_N_sf"/>
</dbReference>
<reference evidence="3 4" key="1">
    <citation type="submission" date="2017-05" db="EMBL/GenBank/DDBJ databases">
        <title>Comparative genomic and metabolic analysis of manganese-oxidizing mechanisms in Celeribater manganoxidans DY25T: its adaption to the environment of polymetallic nodule.</title>
        <authorList>
            <person name="Wang X."/>
        </authorList>
    </citation>
    <scope>NUCLEOTIDE SEQUENCE [LARGE SCALE GENOMIC DNA]</scope>
    <source>
        <strain evidence="3 4">DY25</strain>
    </source>
</reference>
<dbReference type="EMBL" id="CP021404">
    <property type="protein sequence ID" value="ATI41941.1"/>
    <property type="molecule type" value="Genomic_DNA"/>
</dbReference>
<organism evidence="3 4">
    <name type="scientific">Pacificitalea manganoxidans</name>
    <dbReference type="NCBI Taxonomy" id="1411902"/>
    <lineage>
        <taxon>Bacteria</taxon>
        <taxon>Pseudomonadati</taxon>
        <taxon>Pseudomonadota</taxon>
        <taxon>Alphaproteobacteria</taxon>
        <taxon>Rhodobacterales</taxon>
        <taxon>Paracoccaceae</taxon>
        <taxon>Pacificitalea</taxon>
    </lineage>
</organism>
<dbReference type="SMART" id="SM00959">
    <property type="entry name" value="Rho_N"/>
    <property type="match status" value="1"/>
</dbReference>
<name>A0A291LZ12_9RHOB</name>
<evidence type="ECO:0000313" key="3">
    <source>
        <dbReference type="EMBL" id="ATI41941.1"/>
    </source>
</evidence>
<evidence type="ECO:0000313" key="4">
    <source>
        <dbReference type="Proteomes" id="UP000219050"/>
    </source>
</evidence>
<proteinExistence type="predicted"/>
<dbReference type="AlphaFoldDB" id="A0A291LZ12"/>
<dbReference type="Proteomes" id="UP000219050">
    <property type="component" value="Chromosome"/>
</dbReference>
<feature type="domain" description="Rho termination factor-like N-terminal" evidence="2">
    <location>
        <begin position="69"/>
        <end position="109"/>
    </location>
</feature>
<accession>A0A291LZ12</accession>
<dbReference type="SUPFAM" id="SSF68912">
    <property type="entry name" value="Rho N-terminal domain-like"/>
    <property type="match status" value="1"/>
</dbReference>
<keyword evidence="4" id="KW-1185">Reference proteome</keyword>
<evidence type="ECO:0000259" key="2">
    <source>
        <dbReference type="SMART" id="SM00959"/>
    </source>
</evidence>
<dbReference type="Gene3D" id="1.10.720.10">
    <property type="match status" value="1"/>
</dbReference>
<gene>
    <name evidence="3" type="ORF">CBW24_07950</name>
</gene>